<organism evidence="1 2">
    <name type="scientific">Dibothriocephalus latus</name>
    <name type="common">Fish tapeworm</name>
    <name type="synonym">Diphyllobothrium latum</name>
    <dbReference type="NCBI Taxonomy" id="60516"/>
    <lineage>
        <taxon>Eukaryota</taxon>
        <taxon>Metazoa</taxon>
        <taxon>Spiralia</taxon>
        <taxon>Lophotrochozoa</taxon>
        <taxon>Platyhelminthes</taxon>
        <taxon>Cestoda</taxon>
        <taxon>Eucestoda</taxon>
        <taxon>Diphyllobothriidea</taxon>
        <taxon>Diphyllobothriidae</taxon>
        <taxon>Dibothriocephalus</taxon>
    </lineage>
</organism>
<name>A0A3P6R8C3_DIBLA</name>
<keyword evidence="2" id="KW-1185">Reference proteome</keyword>
<accession>A0A3P6R8C3</accession>
<gene>
    <name evidence="1" type="ORF">DILT_LOCUS1188</name>
</gene>
<proteinExistence type="predicted"/>
<protein>
    <submittedName>
        <fullName evidence="1">Uncharacterized protein</fullName>
    </submittedName>
</protein>
<dbReference type="EMBL" id="UYRU01007235">
    <property type="protein sequence ID" value="VDK40924.1"/>
    <property type="molecule type" value="Genomic_DNA"/>
</dbReference>
<dbReference type="AlphaFoldDB" id="A0A3P6R8C3"/>
<evidence type="ECO:0000313" key="1">
    <source>
        <dbReference type="EMBL" id="VDK40924.1"/>
    </source>
</evidence>
<dbReference type="Proteomes" id="UP000281553">
    <property type="component" value="Unassembled WGS sequence"/>
</dbReference>
<reference evidence="1 2" key="1">
    <citation type="submission" date="2018-11" db="EMBL/GenBank/DDBJ databases">
        <authorList>
            <consortium name="Pathogen Informatics"/>
        </authorList>
    </citation>
    <scope>NUCLEOTIDE SEQUENCE [LARGE SCALE GENOMIC DNA]</scope>
</reference>
<evidence type="ECO:0000313" key="2">
    <source>
        <dbReference type="Proteomes" id="UP000281553"/>
    </source>
</evidence>
<sequence>MAQCGMGPDARSVCEELKYEEVTTELGLRLLKTFLSAVRDAFSITSNAMHNTDDHQILRWSLTSSQNIVSVMLRLYDTFKRNVLTGVLTSRREELDEARVRY</sequence>